<gene>
    <name evidence="2" type="ORF">LIER_32773</name>
</gene>
<feature type="region of interest" description="Disordered" evidence="1">
    <location>
        <begin position="1"/>
        <end position="29"/>
    </location>
</feature>
<dbReference type="Proteomes" id="UP001454036">
    <property type="component" value="Unassembled WGS sequence"/>
</dbReference>
<keyword evidence="3" id="KW-1185">Reference proteome</keyword>
<comment type="caution">
    <text evidence="2">The sequence shown here is derived from an EMBL/GenBank/DDBJ whole genome shotgun (WGS) entry which is preliminary data.</text>
</comment>
<dbReference type="AlphaFoldDB" id="A0AAV3RXA8"/>
<evidence type="ECO:0000313" key="2">
    <source>
        <dbReference type="EMBL" id="GAA0185485.1"/>
    </source>
</evidence>
<name>A0AAV3RXA8_LITER</name>
<feature type="region of interest" description="Disordered" evidence="1">
    <location>
        <begin position="46"/>
        <end position="78"/>
    </location>
</feature>
<evidence type="ECO:0000256" key="1">
    <source>
        <dbReference type="SAM" id="MobiDB-lite"/>
    </source>
</evidence>
<reference evidence="2 3" key="1">
    <citation type="submission" date="2024-01" db="EMBL/GenBank/DDBJ databases">
        <title>The complete chloroplast genome sequence of Lithospermum erythrorhizon: insights into the phylogenetic relationship among Boraginaceae species and the maternal lineages of purple gromwells.</title>
        <authorList>
            <person name="Okada T."/>
            <person name="Watanabe K."/>
        </authorList>
    </citation>
    <scope>NUCLEOTIDE SEQUENCE [LARGE SCALE GENOMIC DNA]</scope>
</reference>
<organism evidence="2 3">
    <name type="scientific">Lithospermum erythrorhizon</name>
    <name type="common">Purple gromwell</name>
    <name type="synonym">Lithospermum officinale var. erythrorhizon</name>
    <dbReference type="NCBI Taxonomy" id="34254"/>
    <lineage>
        <taxon>Eukaryota</taxon>
        <taxon>Viridiplantae</taxon>
        <taxon>Streptophyta</taxon>
        <taxon>Embryophyta</taxon>
        <taxon>Tracheophyta</taxon>
        <taxon>Spermatophyta</taxon>
        <taxon>Magnoliopsida</taxon>
        <taxon>eudicotyledons</taxon>
        <taxon>Gunneridae</taxon>
        <taxon>Pentapetalae</taxon>
        <taxon>asterids</taxon>
        <taxon>lamiids</taxon>
        <taxon>Boraginales</taxon>
        <taxon>Boraginaceae</taxon>
        <taxon>Boraginoideae</taxon>
        <taxon>Lithospermeae</taxon>
        <taxon>Lithospermum</taxon>
    </lineage>
</organism>
<proteinExistence type="predicted"/>
<sequence length="105" mass="11956">MSTNNIHHTNEAHIPSQNNPPNEQHAPQYLADIEAEIQQSVNDALESEREKTVQSSSYTHYSRHRARSESIEAPSANDNMCERCRTTMEPATHDDLVTQKLQNDL</sequence>
<dbReference type="EMBL" id="BAABME010012750">
    <property type="protein sequence ID" value="GAA0185485.1"/>
    <property type="molecule type" value="Genomic_DNA"/>
</dbReference>
<protein>
    <submittedName>
        <fullName evidence="2">Uncharacterized protein</fullName>
    </submittedName>
</protein>
<accession>A0AAV3RXA8</accession>
<evidence type="ECO:0000313" key="3">
    <source>
        <dbReference type="Proteomes" id="UP001454036"/>
    </source>
</evidence>